<dbReference type="GO" id="GO:0009368">
    <property type="term" value="C:endopeptidase Clp complex"/>
    <property type="evidence" value="ECO:0007669"/>
    <property type="project" value="TreeGrafter"/>
</dbReference>
<evidence type="ECO:0000313" key="3">
    <source>
        <dbReference type="EMBL" id="KAF8390041.1"/>
    </source>
</evidence>
<dbReference type="OrthoDB" id="2017408at2759"/>
<evidence type="ECO:0000256" key="1">
    <source>
        <dbReference type="ARBA" id="ARBA00007039"/>
    </source>
</evidence>
<dbReference type="Pfam" id="PF00574">
    <property type="entry name" value="CLP_protease"/>
    <property type="match status" value="1"/>
</dbReference>
<dbReference type="PANTHER" id="PTHR10381:SF50">
    <property type="entry name" value="ATP-DEPENDENT CLP PROTEASE PROTEOLYTIC SUBUNIT 3, CHLOROPLASTIC"/>
    <property type="match status" value="1"/>
</dbReference>
<dbReference type="InterPro" id="IPR029045">
    <property type="entry name" value="ClpP/crotonase-like_dom_sf"/>
</dbReference>
<comment type="similarity">
    <text evidence="1 2">Belongs to the peptidase S14 family.</text>
</comment>
<dbReference type="PRINTS" id="PR00127">
    <property type="entry name" value="CLPPROTEASEP"/>
</dbReference>
<dbReference type="Gene3D" id="3.90.226.10">
    <property type="entry name" value="2-enoyl-CoA Hydratase, Chain A, domain 1"/>
    <property type="match status" value="1"/>
</dbReference>
<dbReference type="EMBL" id="JABCRI010000018">
    <property type="protein sequence ID" value="KAF8390041.1"/>
    <property type="molecule type" value="Genomic_DNA"/>
</dbReference>
<dbReference type="GO" id="GO:0051117">
    <property type="term" value="F:ATPase binding"/>
    <property type="evidence" value="ECO:0007669"/>
    <property type="project" value="TreeGrafter"/>
</dbReference>
<dbReference type="Proteomes" id="UP000655225">
    <property type="component" value="Unassembled WGS sequence"/>
</dbReference>
<evidence type="ECO:0000313" key="4">
    <source>
        <dbReference type="Proteomes" id="UP000655225"/>
    </source>
</evidence>
<accession>A0A834YN77</accession>
<dbReference type="GO" id="GO:0004176">
    <property type="term" value="F:ATP-dependent peptidase activity"/>
    <property type="evidence" value="ECO:0007669"/>
    <property type="project" value="InterPro"/>
</dbReference>
<dbReference type="SUPFAM" id="SSF52096">
    <property type="entry name" value="ClpP/crotonase"/>
    <property type="match status" value="1"/>
</dbReference>
<protein>
    <recommendedName>
        <fullName evidence="2">ATP-dependent Clp protease proteolytic subunit</fullName>
    </recommendedName>
</protein>
<dbReference type="InterPro" id="IPR001907">
    <property type="entry name" value="ClpP"/>
</dbReference>
<name>A0A834YN77_TETSI</name>
<dbReference type="AlphaFoldDB" id="A0A834YN77"/>
<dbReference type="InterPro" id="IPR023562">
    <property type="entry name" value="ClpP/TepA"/>
</dbReference>
<organism evidence="3 4">
    <name type="scientific">Tetracentron sinense</name>
    <name type="common">Spur-leaf</name>
    <dbReference type="NCBI Taxonomy" id="13715"/>
    <lineage>
        <taxon>Eukaryota</taxon>
        <taxon>Viridiplantae</taxon>
        <taxon>Streptophyta</taxon>
        <taxon>Embryophyta</taxon>
        <taxon>Tracheophyta</taxon>
        <taxon>Spermatophyta</taxon>
        <taxon>Magnoliopsida</taxon>
        <taxon>Trochodendrales</taxon>
        <taxon>Trochodendraceae</taxon>
        <taxon>Tetracentron</taxon>
    </lineage>
</organism>
<dbReference type="GO" id="GO:0009536">
    <property type="term" value="C:plastid"/>
    <property type="evidence" value="ECO:0007669"/>
    <property type="project" value="UniProtKB-ARBA"/>
</dbReference>
<dbReference type="PANTHER" id="PTHR10381">
    <property type="entry name" value="ATP-DEPENDENT CLP PROTEASE PROTEOLYTIC SUBUNIT"/>
    <property type="match status" value="1"/>
</dbReference>
<dbReference type="GO" id="GO:0006515">
    <property type="term" value="P:protein quality control for misfolded or incompletely synthesized proteins"/>
    <property type="evidence" value="ECO:0007669"/>
    <property type="project" value="TreeGrafter"/>
</dbReference>
<gene>
    <name evidence="3" type="ORF">HHK36_024562</name>
</gene>
<keyword evidence="4" id="KW-1185">Reference proteome</keyword>
<comment type="caution">
    <text evidence="3">The sequence shown here is derived from an EMBL/GenBank/DDBJ whole genome shotgun (WGS) entry which is preliminary data.</text>
</comment>
<reference evidence="3 4" key="1">
    <citation type="submission" date="2020-04" db="EMBL/GenBank/DDBJ databases">
        <title>Plant Genome Project.</title>
        <authorList>
            <person name="Zhang R.-G."/>
        </authorList>
    </citation>
    <scope>NUCLEOTIDE SEQUENCE [LARGE SCALE GENOMIC DNA]</scope>
    <source>
        <strain evidence="3">YNK0</strain>
        <tissue evidence="3">Leaf</tissue>
    </source>
</reference>
<proteinExistence type="inferred from homology"/>
<evidence type="ECO:0000256" key="2">
    <source>
        <dbReference type="RuleBase" id="RU003567"/>
    </source>
</evidence>
<dbReference type="GO" id="GO:0004252">
    <property type="term" value="F:serine-type endopeptidase activity"/>
    <property type="evidence" value="ECO:0007669"/>
    <property type="project" value="InterPro"/>
</dbReference>
<sequence>MERGLTFTASPSRPSCFTNGVFTQFHLNPCSPSTLRRKPIPVKAMKSPRQSLSTNWNISNSAPTWMPRFEELDTTNMLLRQRIIFLGSQVDDVTADLIISQLLFLDAEDEKKDIKLFINSPGGSVTAGRLLSKVLTLFCSVKESGNLLFVVPCLRHSIHIEMIENDDVFFEESARQMNCVRDILPLSNLGLSHSISKRIWDPVVEKMEMRLA</sequence>